<feature type="non-terminal residue" evidence="1">
    <location>
        <position position="1"/>
    </location>
</feature>
<dbReference type="EMBL" id="LXQA010197660">
    <property type="protein sequence ID" value="MCI32668.1"/>
    <property type="molecule type" value="Genomic_DNA"/>
</dbReference>
<dbReference type="Proteomes" id="UP000265520">
    <property type="component" value="Unassembled WGS sequence"/>
</dbReference>
<name>A0A392R7R9_9FABA</name>
<dbReference type="AlphaFoldDB" id="A0A392R7R9"/>
<organism evidence="1 2">
    <name type="scientific">Trifolium medium</name>
    <dbReference type="NCBI Taxonomy" id="97028"/>
    <lineage>
        <taxon>Eukaryota</taxon>
        <taxon>Viridiplantae</taxon>
        <taxon>Streptophyta</taxon>
        <taxon>Embryophyta</taxon>
        <taxon>Tracheophyta</taxon>
        <taxon>Spermatophyta</taxon>
        <taxon>Magnoliopsida</taxon>
        <taxon>eudicotyledons</taxon>
        <taxon>Gunneridae</taxon>
        <taxon>Pentapetalae</taxon>
        <taxon>rosids</taxon>
        <taxon>fabids</taxon>
        <taxon>Fabales</taxon>
        <taxon>Fabaceae</taxon>
        <taxon>Papilionoideae</taxon>
        <taxon>50 kb inversion clade</taxon>
        <taxon>NPAAA clade</taxon>
        <taxon>Hologalegina</taxon>
        <taxon>IRL clade</taxon>
        <taxon>Trifolieae</taxon>
        <taxon>Trifolium</taxon>
    </lineage>
</organism>
<comment type="caution">
    <text evidence="1">The sequence shown here is derived from an EMBL/GenBank/DDBJ whole genome shotgun (WGS) entry which is preliminary data.</text>
</comment>
<evidence type="ECO:0000313" key="1">
    <source>
        <dbReference type="EMBL" id="MCI32668.1"/>
    </source>
</evidence>
<accession>A0A392R7R9</accession>
<sequence length="55" mass="6049">EGQNFNDNFLALLFLWKSGLPSLSVVLGYYSRTDTDADTRHETGTGTNTSTPIII</sequence>
<evidence type="ECO:0000313" key="2">
    <source>
        <dbReference type="Proteomes" id="UP000265520"/>
    </source>
</evidence>
<proteinExistence type="predicted"/>
<keyword evidence="2" id="KW-1185">Reference proteome</keyword>
<protein>
    <submittedName>
        <fullName evidence="1">Uncharacterized protein</fullName>
    </submittedName>
</protein>
<reference evidence="1 2" key="1">
    <citation type="journal article" date="2018" name="Front. Plant Sci.">
        <title>Red Clover (Trifolium pratense) and Zigzag Clover (T. medium) - A Picture of Genomic Similarities and Differences.</title>
        <authorList>
            <person name="Dluhosova J."/>
            <person name="Istvanek J."/>
            <person name="Nedelnik J."/>
            <person name="Repkova J."/>
        </authorList>
    </citation>
    <scope>NUCLEOTIDE SEQUENCE [LARGE SCALE GENOMIC DNA]</scope>
    <source>
        <strain evidence="2">cv. 10/8</strain>
        <tissue evidence="1">Leaf</tissue>
    </source>
</reference>